<dbReference type="InterPro" id="IPR012677">
    <property type="entry name" value="Nucleotide-bd_a/b_plait_sf"/>
</dbReference>
<dbReference type="PROSITE" id="PS50102">
    <property type="entry name" value="RRM"/>
    <property type="match status" value="1"/>
</dbReference>
<feature type="region of interest" description="Disordered" evidence="12">
    <location>
        <begin position="76"/>
        <end position="201"/>
    </location>
</feature>
<dbReference type="STRING" id="947166.A0A1D1VU88"/>
<feature type="compositionally biased region" description="Polar residues" evidence="12">
    <location>
        <begin position="182"/>
        <end position="201"/>
    </location>
</feature>
<evidence type="ECO:0000256" key="1">
    <source>
        <dbReference type="ARBA" id="ARBA00004123"/>
    </source>
</evidence>
<evidence type="ECO:0000256" key="6">
    <source>
        <dbReference type="ARBA" id="ARBA00022491"/>
    </source>
</evidence>
<evidence type="ECO:0000259" key="13">
    <source>
        <dbReference type="PROSITE" id="PS50102"/>
    </source>
</evidence>
<dbReference type="GO" id="GO:0003723">
    <property type="term" value="F:RNA binding"/>
    <property type="evidence" value="ECO:0007669"/>
    <property type="project" value="UniProtKB-UniRule"/>
</dbReference>
<dbReference type="GO" id="GO:0034244">
    <property type="term" value="P:negative regulation of transcription elongation by RNA polymerase II"/>
    <property type="evidence" value="ECO:0007669"/>
    <property type="project" value="TreeGrafter"/>
</dbReference>
<accession>A0A1D1VU88</accession>
<comment type="similarity">
    <text evidence="3">Belongs to the RRM NELF-E family.</text>
</comment>
<dbReference type="InterPro" id="IPR000504">
    <property type="entry name" value="RRM_dom"/>
</dbReference>
<feature type="region of interest" description="Disordered" evidence="12">
    <location>
        <begin position="43"/>
        <end position="63"/>
    </location>
</feature>
<evidence type="ECO:0000313" key="15">
    <source>
        <dbReference type="Proteomes" id="UP000186922"/>
    </source>
</evidence>
<gene>
    <name evidence="14" type="primary">RvY_15263-1</name>
    <name evidence="14" type="synonym">RvY_15263.1</name>
    <name evidence="14" type="ORF">RvY_15263</name>
</gene>
<dbReference type="OrthoDB" id="267048at2759"/>
<evidence type="ECO:0000313" key="14">
    <source>
        <dbReference type="EMBL" id="GAV05082.1"/>
    </source>
</evidence>
<keyword evidence="6" id="KW-0678">Repressor</keyword>
<evidence type="ECO:0000256" key="10">
    <source>
        <dbReference type="ARBA" id="ARBA00023242"/>
    </source>
</evidence>
<evidence type="ECO:0000256" key="8">
    <source>
        <dbReference type="ARBA" id="ARBA00023015"/>
    </source>
</evidence>
<keyword evidence="9" id="KW-0804">Transcription</keyword>
<comment type="subcellular location">
    <subcellularLocation>
        <location evidence="2">Chromosome</location>
    </subcellularLocation>
    <subcellularLocation>
        <location evidence="1">Nucleus</location>
    </subcellularLocation>
</comment>
<dbReference type="InterPro" id="IPR033102">
    <property type="entry name" value="NELFE"/>
</dbReference>
<feature type="region of interest" description="Disordered" evidence="12">
    <location>
        <begin position="276"/>
        <end position="317"/>
    </location>
</feature>
<keyword evidence="10" id="KW-0539">Nucleus</keyword>
<dbReference type="InterPro" id="IPR035979">
    <property type="entry name" value="RBD_domain_sf"/>
</dbReference>
<dbReference type="GO" id="GO:0032021">
    <property type="term" value="C:NELF complex"/>
    <property type="evidence" value="ECO:0007669"/>
    <property type="project" value="InterPro"/>
</dbReference>
<dbReference type="Proteomes" id="UP000186922">
    <property type="component" value="Unassembled WGS sequence"/>
</dbReference>
<keyword evidence="5" id="KW-0158">Chromosome</keyword>
<keyword evidence="7 11" id="KW-0694">RNA-binding</keyword>
<feature type="compositionally biased region" description="Low complexity" evidence="12">
    <location>
        <begin position="113"/>
        <end position="131"/>
    </location>
</feature>
<feature type="compositionally biased region" description="Pro residues" evidence="12">
    <location>
        <begin position="147"/>
        <end position="162"/>
    </location>
</feature>
<evidence type="ECO:0000256" key="7">
    <source>
        <dbReference type="ARBA" id="ARBA00022884"/>
    </source>
</evidence>
<dbReference type="GO" id="GO:0005694">
    <property type="term" value="C:chromosome"/>
    <property type="evidence" value="ECO:0007669"/>
    <property type="project" value="UniProtKB-SubCell"/>
</dbReference>
<feature type="compositionally biased region" description="Basic and acidic residues" evidence="12">
    <location>
        <begin position="299"/>
        <end position="310"/>
    </location>
</feature>
<evidence type="ECO:0000256" key="4">
    <source>
        <dbReference type="ARBA" id="ARBA00014464"/>
    </source>
</evidence>
<proteinExistence type="inferred from homology"/>
<name>A0A1D1VU88_RAMVA</name>
<keyword evidence="8" id="KW-0805">Transcription regulation</keyword>
<protein>
    <recommendedName>
        <fullName evidence="4">Negative elongation factor E</fullName>
    </recommendedName>
</protein>
<evidence type="ECO:0000256" key="12">
    <source>
        <dbReference type="SAM" id="MobiDB-lite"/>
    </source>
</evidence>
<keyword evidence="15" id="KW-1185">Reference proteome</keyword>
<sequence>MVPLATVGYLMELPHVMTQAEIELKEIYAEYRELKDEAQKKKEAELGAGRKRGTDVVAEDSSELIKKLRNSGVLEKLKNDDTPKTQYKRASLLNRRLLNKPGEDAFTPTGSEPSTARPSPLPLSRPSSATPAQPRGNFSIPDRSMGTPPPSPFTDTPRPPNKPKNMFASFMKASKPEAETTAAASSQKPSEGTKSHPQSAYQPVQRQKMLFVEAENVTENFIKPIFEKYGALLRVTSVADKKHAFVLFKIWEHSQKALVDLDGKVVEGIALKVSEASRDPEKGPVEPRHSNTNHSFENPPHRRGDKRELVSYDDNLL</sequence>
<dbReference type="AlphaFoldDB" id="A0A1D1VU88"/>
<evidence type="ECO:0000256" key="3">
    <source>
        <dbReference type="ARBA" id="ARBA00006120"/>
    </source>
</evidence>
<dbReference type="PANTHER" id="PTHR17250:SF0">
    <property type="entry name" value="NEGATIVE ELONGATION FACTOR E"/>
    <property type="match status" value="1"/>
</dbReference>
<evidence type="ECO:0000256" key="2">
    <source>
        <dbReference type="ARBA" id="ARBA00004286"/>
    </source>
</evidence>
<dbReference type="Pfam" id="PF00076">
    <property type="entry name" value="RRM_1"/>
    <property type="match status" value="1"/>
</dbReference>
<comment type="caution">
    <text evidence="14">The sequence shown here is derived from an EMBL/GenBank/DDBJ whole genome shotgun (WGS) entry which is preliminary data.</text>
</comment>
<feature type="compositionally biased region" description="Basic and acidic residues" evidence="12">
    <location>
        <begin position="276"/>
        <end position="289"/>
    </location>
</feature>
<evidence type="ECO:0000256" key="5">
    <source>
        <dbReference type="ARBA" id="ARBA00022454"/>
    </source>
</evidence>
<dbReference type="Gene3D" id="3.30.70.330">
    <property type="match status" value="1"/>
</dbReference>
<reference evidence="14 15" key="1">
    <citation type="journal article" date="2016" name="Nat. Commun.">
        <title>Extremotolerant tardigrade genome and improved radiotolerance of human cultured cells by tardigrade-unique protein.</title>
        <authorList>
            <person name="Hashimoto T."/>
            <person name="Horikawa D.D."/>
            <person name="Saito Y."/>
            <person name="Kuwahara H."/>
            <person name="Kozuka-Hata H."/>
            <person name="Shin-I T."/>
            <person name="Minakuchi Y."/>
            <person name="Ohishi K."/>
            <person name="Motoyama A."/>
            <person name="Aizu T."/>
            <person name="Enomoto A."/>
            <person name="Kondo K."/>
            <person name="Tanaka S."/>
            <person name="Hara Y."/>
            <person name="Koshikawa S."/>
            <person name="Sagara H."/>
            <person name="Miura T."/>
            <person name="Yokobori S."/>
            <person name="Miyagawa K."/>
            <person name="Suzuki Y."/>
            <person name="Kubo T."/>
            <person name="Oyama M."/>
            <person name="Kohara Y."/>
            <person name="Fujiyama A."/>
            <person name="Arakawa K."/>
            <person name="Katayama T."/>
            <person name="Toyoda A."/>
            <person name="Kunieda T."/>
        </authorList>
    </citation>
    <scope>NUCLEOTIDE SEQUENCE [LARGE SCALE GENOMIC DNA]</scope>
    <source>
        <strain evidence="14 15">YOKOZUNA-1</strain>
    </source>
</reference>
<dbReference type="SUPFAM" id="SSF54928">
    <property type="entry name" value="RNA-binding domain, RBD"/>
    <property type="match status" value="1"/>
</dbReference>
<evidence type="ECO:0000256" key="11">
    <source>
        <dbReference type="PROSITE-ProRule" id="PRU00176"/>
    </source>
</evidence>
<dbReference type="PANTHER" id="PTHR17250">
    <property type="entry name" value="NEGATIVE ELONGATION FACTOR E"/>
    <property type="match status" value="1"/>
</dbReference>
<dbReference type="EMBL" id="BDGG01000011">
    <property type="protein sequence ID" value="GAV05082.1"/>
    <property type="molecule type" value="Genomic_DNA"/>
</dbReference>
<feature type="domain" description="RRM" evidence="13">
    <location>
        <begin position="208"/>
        <end position="278"/>
    </location>
</feature>
<organism evidence="14 15">
    <name type="scientific">Ramazzottius varieornatus</name>
    <name type="common">Water bear</name>
    <name type="synonym">Tardigrade</name>
    <dbReference type="NCBI Taxonomy" id="947166"/>
    <lineage>
        <taxon>Eukaryota</taxon>
        <taxon>Metazoa</taxon>
        <taxon>Ecdysozoa</taxon>
        <taxon>Tardigrada</taxon>
        <taxon>Eutardigrada</taxon>
        <taxon>Parachela</taxon>
        <taxon>Hypsibioidea</taxon>
        <taxon>Ramazzottiidae</taxon>
        <taxon>Ramazzottius</taxon>
    </lineage>
</organism>
<evidence type="ECO:0000256" key="9">
    <source>
        <dbReference type="ARBA" id="ARBA00023163"/>
    </source>
</evidence>